<feature type="transmembrane region" description="Helical" evidence="2">
    <location>
        <begin position="138"/>
        <end position="159"/>
    </location>
</feature>
<accession>C7M1E0</accession>
<dbReference type="Proteomes" id="UP000000771">
    <property type="component" value="Chromosome"/>
</dbReference>
<proteinExistence type="predicted"/>
<keyword evidence="2" id="KW-0472">Membrane</keyword>
<protein>
    <submittedName>
        <fullName evidence="3">Uncharacterized protein</fullName>
    </submittedName>
</protein>
<name>C7M1E0_ACIFD</name>
<gene>
    <name evidence="3" type="ordered locus">Afer_0014</name>
</gene>
<evidence type="ECO:0000313" key="3">
    <source>
        <dbReference type="EMBL" id="ACU52989.1"/>
    </source>
</evidence>
<keyword evidence="4" id="KW-1185">Reference proteome</keyword>
<keyword evidence="2" id="KW-1133">Transmembrane helix</keyword>
<dbReference type="STRING" id="525909.Afer_0014"/>
<evidence type="ECO:0000313" key="4">
    <source>
        <dbReference type="Proteomes" id="UP000000771"/>
    </source>
</evidence>
<feature type="region of interest" description="Disordered" evidence="1">
    <location>
        <begin position="1"/>
        <end position="26"/>
    </location>
</feature>
<evidence type="ECO:0000256" key="1">
    <source>
        <dbReference type="SAM" id="MobiDB-lite"/>
    </source>
</evidence>
<dbReference type="KEGG" id="afo:Afer_0014"/>
<evidence type="ECO:0000256" key="2">
    <source>
        <dbReference type="SAM" id="Phobius"/>
    </source>
</evidence>
<dbReference type="HOGENOM" id="CLU_1599156_0_0_11"/>
<organism evidence="3 4">
    <name type="scientific">Acidimicrobium ferrooxidans (strain DSM 10331 / JCM 15462 / NBRC 103882 / ICP)</name>
    <dbReference type="NCBI Taxonomy" id="525909"/>
    <lineage>
        <taxon>Bacteria</taxon>
        <taxon>Bacillati</taxon>
        <taxon>Actinomycetota</taxon>
        <taxon>Acidimicrobiia</taxon>
        <taxon>Acidimicrobiales</taxon>
        <taxon>Acidimicrobiaceae</taxon>
        <taxon>Acidimicrobium</taxon>
    </lineage>
</organism>
<keyword evidence="2" id="KW-0812">Transmembrane</keyword>
<sequence>MVSSFDERQPSALGWEGVDQAPSTGLSETDQHVFWVEVGDRIGEGLGLITARSEVAEVELIVGPGDEHRTVAEPVGGAPSNWGDFGDLGGVARDDRDDEPRRLVVAATEPTAETGTVAAVDVVTAPLMTRPRRSRWRTWSMVLASVALIVAARLLLFVATTGGRHP</sequence>
<dbReference type="AlphaFoldDB" id="C7M1E0"/>
<dbReference type="EMBL" id="CP001631">
    <property type="protein sequence ID" value="ACU52989.1"/>
    <property type="molecule type" value="Genomic_DNA"/>
</dbReference>
<reference evidence="3 4" key="1">
    <citation type="journal article" date="2009" name="Stand. Genomic Sci.">
        <title>Complete genome sequence of Acidimicrobium ferrooxidans type strain (ICP).</title>
        <authorList>
            <person name="Clum A."/>
            <person name="Nolan M."/>
            <person name="Lang E."/>
            <person name="Glavina Del Rio T."/>
            <person name="Tice H."/>
            <person name="Copeland A."/>
            <person name="Cheng J.F."/>
            <person name="Lucas S."/>
            <person name="Chen F."/>
            <person name="Bruce D."/>
            <person name="Goodwin L."/>
            <person name="Pitluck S."/>
            <person name="Ivanova N."/>
            <person name="Mavrommatis K."/>
            <person name="Mikhailova N."/>
            <person name="Pati A."/>
            <person name="Chen A."/>
            <person name="Palaniappan K."/>
            <person name="Goker M."/>
            <person name="Spring S."/>
            <person name="Land M."/>
            <person name="Hauser L."/>
            <person name="Chang Y.J."/>
            <person name="Jeffries C.C."/>
            <person name="Chain P."/>
            <person name="Bristow J."/>
            <person name="Eisen J.A."/>
            <person name="Markowitz V."/>
            <person name="Hugenholtz P."/>
            <person name="Kyrpides N.C."/>
            <person name="Klenk H.P."/>
            <person name="Lapidus A."/>
        </authorList>
    </citation>
    <scope>NUCLEOTIDE SEQUENCE [LARGE SCALE GENOMIC DNA]</scope>
    <source>
        <strain evidence="4">DSM 10331 / JCM 15462 / NBRC 103882 / ICP</strain>
    </source>
</reference>